<feature type="chain" id="PRO_5026662261" evidence="2">
    <location>
        <begin position="24"/>
        <end position="117"/>
    </location>
</feature>
<evidence type="ECO:0000256" key="1">
    <source>
        <dbReference type="SAM" id="MobiDB-lite"/>
    </source>
</evidence>
<sequence length="117" mass="11665">MRDLLNKLLTGSMVAGAALVVSACGGSESANTVENTTVTEMDAMEPVDGATNDVTAVDGAGANAMGGNMSADANMTMDSNMTSGNMSSGNMMSGNMTTTNTTTTTTNTATGNMTNAM</sequence>
<proteinExistence type="predicted"/>
<feature type="region of interest" description="Disordered" evidence="1">
    <location>
        <begin position="98"/>
        <end position="117"/>
    </location>
</feature>
<dbReference type="EMBL" id="CADCVX010000426">
    <property type="protein sequence ID" value="CAA9523549.1"/>
    <property type="molecule type" value="Genomic_DNA"/>
</dbReference>
<protein>
    <submittedName>
        <fullName evidence="3">Uncharacterized protein</fullName>
    </submittedName>
</protein>
<accession>A0A6J4THM5</accession>
<feature type="signal peptide" evidence="2">
    <location>
        <begin position="1"/>
        <end position="23"/>
    </location>
</feature>
<organism evidence="3">
    <name type="scientific">uncultured Sphingomonadaceae bacterium</name>
    <dbReference type="NCBI Taxonomy" id="169976"/>
    <lineage>
        <taxon>Bacteria</taxon>
        <taxon>Pseudomonadati</taxon>
        <taxon>Pseudomonadota</taxon>
        <taxon>Alphaproteobacteria</taxon>
        <taxon>Sphingomonadales</taxon>
        <taxon>Sphingomonadaceae</taxon>
        <taxon>environmental samples</taxon>
    </lineage>
</organism>
<keyword evidence="2" id="KW-0732">Signal</keyword>
<gene>
    <name evidence="3" type="ORF">AVDCRST_MAG91-2347</name>
</gene>
<name>A0A6J4THM5_9SPHN</name>
<evidence type="ECO:0000256" key="2">
    <source>
        <dbReference type="SAM" id="SignalP"/>
    </source>
</evidence>
<reference evidence="3" key="1">
    <citation type="submission" date="2020-02" db="EMBL/GenBank/DDBJ databases">
        <authorList>
            <person name="Meier V. D."/>
        </authorList>
    </citation>
    <scope>NUCLEOTIDE SEQUENCE</scope>
    <source>
        <strain evidence="3">AVDCRST_MAG91</strain>
    </source>
</reference>
<dbReference type="AlphaFoldDB" id="A0A6J4THM5"/>
<evidence type="ECO:0000313" key="3">
    <source>
        <dbReference type="EMBL" id="CAA9523549.1"/>
    </source>
</evidence>
<dbReference type="PROSITE" id="PS51257">
    <property type="entry name" value="PROKAR_LIPOPROTEIN"/>
    <property type="match status" value="1"/>
</dbReference>